<proteinExistence type="predicted"/>
<accession>A0AAW9JY77</accession>
<sequence length="116" mass="13265">MDKVDKVKENIHELYNSLIKRSGSATSLLDITDVLLQVYIKIDTTENPEALVNRLVNYIYSVGLKGRIKLAPVEEDLLIELGVFAQRAGLNGLYRADFSDKSQFYSYFDKNQIPRH</sequence>
<dbReference type="Proteomes" id="UP001290462">
    <property type="component" value="Unassembled WGS sequence"/>
</dbReference>
<keyword evidence="1" id="KW-0079">Bacteriocin immunity</keyword>
<organism evidence="2 3">
    <name type="scientific">Carnobacterium maltaromaticum</name>
    <name type="common">Carnobacterium piscicola</name>
    <dbReference type="NCBI Taxonomy" id="2751"/>
    <lineage>
        <taxon>Bacteria</taxon>
        <taxon>Bacillati</taxon>
        <taxon>Bacillota</taxon>
        <taxon>Bacilli</taxon>
        <taxon>Lactobacillales</taxon>
        <taxon>Carnobacteriaceae</taxon>
        <taxon>Carnobacterium</taxon>
    </lineage>
</organism>
<evidence type="ECO:0000313" key="3">
    <source>
        <dbReference type="Proteomes" id="UP001290462"/>
    </source>
</evidence>
<dbReference type="SUPFAM" id="SSF109797">
    <property type="entry name" value="Bacteriocin immunity protein-like"/>
    <property type="match status" value="1"/>
</dbReference>
<dbReference type="AlphaFoldDB" id="A0AAW9JY77"/>
<evidence type="ECO:0000313" key="2">
    <source>
        <dbReference type="EMBL" id="MDZ5758580.1"/>
    </source>
</evidence>
<dbReference type="InterPro" id="IPR023130">
    <property type="entry name" value="Ta0600-like_sf"/>
</dbReference>
<dbReference type="EMBL" id="JAVBVO010000003">
    <property type="protein sequence ID" value="MDZ5758580.1"/>
    <property type="molecule type" value="Genomic_DNA"/>
</dbReference>
<comment type="caution">
    <text evidence="2">The sequence shown here is derived from an EMBL/GenBank/DDBJ whole genome shotgun (WGS) entry which is preliminary data.</text>
</comment>
<dbReference type="RefSeq" id="WP_322808820.1">
    <property type="nucleotide sequence ID" value="NZ_JAVBVO010000003.1"/>
</dbReference>
<dbReference type="Gene3D" id="1.20.1440.50">
    <property type="entry name" value="Ta0600-like"/>
    <property type="match status" value="1"/>
</dbReference>
<gene>
    <name evidence="2" type="ORF">RAK27_07860</name>
</gene>
<dbReference type="GO" id="GO:0030153">
    <property type="term" value="P:bacteriocin immunity"/>
    <property type="evidence" value="ECO:0007669"/>
    <property type="project" value="UniProtKB-KW"/>
</dbReference>
<reference evidence="2" key="1">
    <citation type="submission" date="2023-08" db="EMBL/GenBank/DDBJ databases">
        <title>Genomic characterization of piscicolin 126 produced by Carnobacterium maltaromaticum CM22 strain isolated from salmon (Salmo salar).</title>
        <authorList>
            <person name="Gonzalez-Gragera E."/>
            <person name="Garcia-Lopez J.D."/>
            <person name="Teso-Perez C."/>
            <person name="Gimenez-Hernandez I."/>
            <person name="Peralta-Sanchez J.M."/>
            <person name="Valdivia E."/>
            <person name="Montalban-Lopez M."/>
            <person name="Martin-Platero A.M."/>
            <person name="Banos A."/>
            <person name="Martinez-Bueno M."/>
        </authorList>
    </citation>
    <scope>NUCLEOTIDE SEQUENCE</scope>
    <source>
        <strain evidence="2">CM22</strain>
    </source>
</reference>
<dbReference type="InterPro" id="IPR015046">
    <property type="entry name" value="LciA_Immunity-like"/>
</dbReference>
<name>A0AAW9JY77_CARML</name>
<dbReference type="Pfam" id="PF08951">
    <property type="entry name" value="EntA_Immun"/>
    <property type="match status" value="1"/>
</dbReference>
<evidence type="ECO:0000256" key="1">
    <source>
        <dbReference type="ARBA" id="ARBA00023025"/>
    </source>
</evidence>
<protein>
    <submittedName>
        <fullName evidence="2">Bacteriocin immunity protein</fullName>
    </submittedName>
</protein>